<dbReference type="EMBL" id="DXCD01000121">
    <property type="protein sequence ID" value="HIZ13182.1"/>
    <property type="molecule type" value="Genomic_DNA"/>
</dbReference>
<dbReference type="NCBIfam" id="TIGR01509">
    <property type="entry name" value="HAD-SF-IA-v3"/>
    <property type="match status" value="1"/>
</dbReference>
<dbReference type="AlphaFoldDB" id="A0A9D2DA95"/>
<dbReference type="Pfam" id="PF00702">
    <property type="entry name" value="Hydrolase"/>
    <property type="match status" value="1"/>
</dbReference>
<sequence>MKYKNVVFDYGNVIGRFDGRYMLGQFCESEKDCSLLAPIIYARWQELDKGTVSYDEYVENIVSSVPARLEDTVRSFFRGWPDCITPIRETQELIDELHAEGVPMYLLSNAPTYFAEWASGSEVLKKFRGGVFSAPLKMAKPDPAIYRYLFETYSLNPEESFFIDDLEANVEAGRALGMEGIIYTGDTSKVKAALGMI</sequence>
<proteinExistence type="predicted"/>
<reference evidence="1" key="2">
    <citation type="submission" date="2021-04" db="EMBL/GenBank/DDBJ databases">
        <authorList>
            <person name="Gilroy R."/>
        </authorList>
    </citation>
    <scope>NUCLEOTIDE SEQUENCE</scope>
    <source>
        <strain evidence="1">ChiGjej1B1-13045</strain>
    </source>
</reference>
<accession>A0A9D2DA95</accession>
<dbReference type="PANTHER" id="PTHR43611:SF3">
    <property type="entry name" value="FLAVIN MONONUCLEOTIDE HYDROLASE 1, CHLOROPLATIC"/>
    <property type="match status" value="1"/>
</dbReference>
<dbReference type="Gene3D" id="1.10.150.240">
    <property type="entry name" value="Putative phosphatase, domain 2"/>
    <property type="match status" value="1"/>
</dbReference>
<dbReference type="InterPro" id="IPR036412">
    <property type="entry name" value="HAD-like_sf"/>
</dbReference>
<dbReference type="SFLD" id="SFLDG01129">
    <property type="entry name" value="C1.5:_HAD__Beta-PGM__Phosphata"/>
    <property type="match status" value="1"/>
</dbReference>
<evidence type="ECO:0000313" key="1">
    <source>
        <dbReference type="EMBL" id="HIZ13182.1"/>
    </source>
</evidence>
<dbReference type="InterPro" id="IPR006439">
    <property type="entry name" value="HAD-SF_hydro_IA"/>
</dbReference>
<organism evidence="1 2">
    <name type="scientific">Candidatus Mediterraneibacter stercorigallinarum</name>
    <dbReference type="NCBI Taxonomy" id="2838686"/>
    <lineage>
        <taxon>Bacteria</taxon>
        <taxon>Bacillati</taxon>
        <taxon>Bacillota</taxon>
        <taxon>Clostridia</taxon>
        <taxon>Lachnospirales</taxon>
        <taxon>Lachnospiraceae</taxon>
        <taxon>Mediterraneibacter</taxon>
    </lineage>
</organism>
<gene>
    <name evidence="1" type="ORF">H9817_04590</name>
</gene>
<dbReference type="Proteomes" id="UP000824017">
    <property type="component" value="Unassembled WGS sequence"/>
</dbReference>
<dbReference type="SUPFAM" id="SSF56784">
    <property type="entry name" value="HAD-like"/>
    <property type="match status" value="1"/>
</dbReference>
<reference evidence="1" key="1">
    <citation type="journal article" date="2021" name="PeerJ">
        <title>Extensive microbial diversity within the chicken gut microbiome revealed by metagenomics and culture.</title>
        <authorList>
            <person name="Gilroy R."/>
            <person name="Ravi A."/>
            <person name="Getino M."/>
            <person name="Pursley I."/>
            <person name="Horton D.L."/>
            <person name="Alikhan N.F."/>
            <person name="Baker D."/>
            <person name="Gharbi K."/>
            <person name="Hall N."/>
            <person name="Watson M."/>
            <person name="Adriaenssens E.M."/>
            <person name="Foster-Nyarko E."/>
            <person name="Jarju S."/>
            <person name="Secka A."/>
            <person name="Antonio M."/>
            <person name="Oren A."/>
            <person name="Chaudhuri R.R."/>
            <person name="La Ragione R."/>
            <person name="Hildebrand F."/>
            <person name="Pallen M.J."/>
        </authorList>
    </citation>
    <scope>NUCLEOTIDE SEQUENCE</scope>
    <source>
        <strain evidence="1">ChiGjej1B1-13045</strain>
    </source>
</reference>
<name>A0A9D2DA95_9FIRM</name>
<evidence type="ECO:0000313" key="2">
    <source>
        <dbReference type="Proteomes" id="UP000824017"/>
    </source>
</evidence>
<protein>
    <submittedName>
        <fullName evidence="1">HAD family phosphatase</fullName>
    </submittedName>
</protein>
<dbReference type="PANTHER" id="PTHR43611">
    <property type="entry name" value="ALPHA-D-GLUCOSE 1-PHOSPHATE PHOSPHATASE"/>
    <property type="match status" value="1"/>
</dbReference>
<dbReference type="InterPro" id="IPR023214">
    <property type="entry name" value="HAD_sf"/>
</dbReference>
<dbReference type="SFLD" id="SFLDS00003">
    <property type="entry name" value="Haloacid_Dehalogenase"/>
    <property type="match status" value="1"/>
</dbReference>
<comment type="caution">
    <text evidence="1">The sequence shown here is derived from an EMBL/GenBank/DDBJ whole genome shotgun (WGS) entry which is preliminary data.</text>
</comment>
<dbReference type="CDD" id="cd02603">
    <property type="entry name" value="HAD_sEH-N_like"/>
    <property type="match status" value="1"/>
</dbReference>
<dbReference type="InterPro" id="IPR023198">
    <property type="entry name" value="PGP-like_dom2"/>
</dbReference>
<dbReference type="Gene3D" id="3.40.50.1000">
    <property type="entry name" value="HAD superfamily/HAD-like"/>
    <property type="match status" value="1"/>
</dbReference>